<sequence>MEGMTGTKPKITIQDLIEKVNDPNAPEAALIPTSPRSVEACFRLGVDPIELQFHPIAFYKYAGDTDEIARLRYEKNEQVRRERIKSLIDLRKRLVDDGWTGEPGRPATSGGPKKPNASLAASAERPGTATMVEKERQRLDVLRKRQEREISQMLAHESQRRELAEKQQKKVDELESRAAELARQKAENDREWMAKQREIELQRAREQRELEREAKRMAEERYRREREAQRQKEEEERRAKKEAYARELERRQKTLEARAETERILADQAERVRQRKLAMEAADAERARRMQLEAQERHAANMEKRKKAQERISSALAMNNEILQKKRDDFERKERDAELRRQELEKQERQAMEMKRQQELDKERERQYKYLTAMEMEEGRKKALRDRAEAKEREMAEMAAMRKREQDIRRVEREFELKRRLDRVDEIGKVHLYQRQSLLEKIMDDYERTRSMMRERQSLMHARKEANMAASMQRQQVAQAMEALKYKSMDRGSMGASLEHRPSTARV</sequence>
<feature type="region of interest" description="Disordered" evidence="2">
    <location>
        <begin position="152"/>
        <end position="171"/>
    </location>
</feature>
<gene>
    <name evidence="3" type="ORF">HYH03_006318</name>
</gene>
<feature type="region of interest" description="Disordered" evidence="2">
    <location>
        <begin position="207"/>
        <end position="244"/>
    </location>
</feature>
<protein>
    <submittedName>
        <fullName evidence="3">Uncharacterized protein</fullName>
    </submittedName>
</protein>
<dbReference type="PANTHER" id="PTHR38019:SF1">
    <property type="entry name" value="N-ACETYLTRANSFERASE DOMAIN-CONTAINING PROTEIN"/>
    <property type="match status" value="1"/>
</dbReference>
<evidence type="ECO:0000313" key="3">
    <source>
        <dbReference type="EMBL" id="KAG2495718.1"/>
    </source>
</evidence>
<proteinExistence type="predicted"/>
<feature type="region of interest" description="Disordered" evidence="2">
    <location>
        <begin position="96"/>
        <end position="135"/>
    </location>
</feature>
<dbReference type="Proteomes" id="UP000612055">
    <property type="component" value="Unassembled WGS sequence"/>
</dbReference>
<keyword evidence="4" id="KW-1185">Reference proteome</keyword>
<feature type="compositionally biased region" description="Basic and acidic residues" evidence="2">
    <location>
        <begin position="157"/>
        <end position="171"/>
    </location>
</feature>
<dbReference type="AlphaFoldDB" id="A0A836C1K4"/>
<dbReference type="PANTHER" id="PTHR38019">
    <property type="entry name" value="KDA ANTIGEN P200, PUTATIVE-RELATED"/>
    <property type="match status" value="1"/>
</dbReference>
<evidence type="ECO:0000256" key="2">
    <source>
        <dbReference type="SAM" id="MobiDB-lite"/>
    </source>
</evidence>
<dbReference type="OrthoDB" id="200110at2759"/>
<name>A0A836C1K4_9CHLO</name>
<evidence type="ECO:0000256" key="1">
    <source>
        <dbReference type="SAM" id="Coils"/>
    </source>
</evidence>
<dbReference type="EMBL" id="JAEHOE010000023">
    <property type="protein sequence ID" value="KAG2495718.1"/>
    <property type="molecule type" value="Genomic_DNA"/>
</dbReference>
<evidence type="ECO:0000313" key="4">
    <source>
        <dbReference type="Proteomes" id="UP000612055"/>
    </source>
</evidence>
<organism evidence="3 4">
    <name type="scientific">Edaphochlamys debaryana</name>
    <dbReference type="NCBI Taxonomy" id="47281"/>
    <lineage>
        <taxon>Eukaryota</taxon>
        <taxon>Viridiplantae</taxon>
        <taxon>Chlorophyta</taxon>
        <taxon>core chlorophytes</taxon>
        <taxon>Chlorophyceae</taxon>
        <taxon>CS clade</taxon>
        <taxon>Chlamydomonadales</taxon>
        <taxon>Chlamydomonadales incertae sedis</taxon>
        <taxon>Edaphochlamys</taxon>
    </lineage>
</organism>
<reference evidence="3" key="1">
    <citation type="journal article" date="2020" name="bioRxiv">
        <title>Comparative genomics of Chlamydomonas.</title>
        <authorList>
            <person name="Craig R.J."/>
            <person name="Hasan A.R."/>
            <person name="Ness R.W."/>
            <person name="Keightley P.D."/>
        </authorList>
    </citation>
    <scope>NUCLEOTIDE SEQUENCE</scope>
    <source>
        <strain evidence="3">CCAP 11/70</strain>
    </source>
</reference>
<comment type="caution">
    <text evidence="3">The sequence shown here is derived from an EMBL/GenBank/DDBJ whole genome shotgun (WGS) entry which is preliminary data.</text>
</comment>
<feature type="coiled-coil region" evidence="1">
    <location>
        <begin position="292"/>
        <end position="401"/>
    </location>
</feature>
<keyword evidence="1" id="KW-0175">Coiled coil</keyword>
<accession>A0A836C1K4</accession>